<keyword evidence="10" id="KW-1185">Reference proteome</keyword>
<dbReference type="EMBL" id="JAKOGI010000140">
    <property type="protein sequence ID" value="KAJ8442486.1"/>
    <property type="molecule type" value="Genomic_DNA"/>
</dbReference>
<feature type="transmembrane region" description="Helical" evidence="7">
    <location>
        <begin position="196"/>
        <end position="217"/>
    </location>
</feature>
<keyword evidence="3" id="KW-0813">Transport</keyword>
<evidence type="ECO:0000256" key="5">
    <source>
        <dbReference type="ARBA" id="ARBA00022989"/>
    </source>
</evidence>
<dbReference type="Pfam" id="PF00083">
    <property type="entry name" value="Sugar_tr"/>
    <property type="match status" value="1"/>
</dbReference>
<dbReference type="GO" id="GO:0005351">
    <property type="term" value="F:carbohydrate:proton symporter activity"/>
    <property type="evidence" value="ECO:0007669"/>
    <property type="project" value="TreeGrafter"/>
</dbReference>
<reference evidence="9" key="1">
    <citation type="submission" date="2022-04" db="EMBL/GenBank/DDBJ databases">
        <title>Carnegiea gigantea Genome sequencing and assembly v2.</title>
        <authorList>
            <person name="Copetti D."/>
            <person name="Sanderson M.J."/>
            <person name="Burquez A."/>
            <person name="Wojciechowski M.F."/>
        </authorList>
    </citation>
    <scope>NUCLEOTIDE SEQUENCE</scope>
    <source>
        <strain evidence="9">SGP5-SGP5p</strain>
        <tissue evidence="9">Aerial part</tissue>
    </source>
</reference>
<gene>
    <name evidence="9" type="ORF">Cgig2_022369</name>
</gene>
<keyword evidence="4 7" id="KW-0812">Transmembrane</keyword>
<dbReference type="InterPro" id="IPR005829">
    <property type="entry name" value="Sugar_transporter_CS"/>
</dbReference>
<keyword evidence="5 7" id="KW-1133">Transmembrane helix</keyword>
<dbReference type="InterPro" id="IPR005828">
    <property type="entry name" value="MFS_sugar_transport-like"/>
</dbReference>
<protein>
    <recommendedName>
        <fullName evidence="8">Major facilitator superfamily (MFS) profile domain-containing protein</fullName>
    </recommendedName>
</protein>
<feature type="transmembrane region" description="Helical" evidence="7">
    <location>
        <begin position="141"/>
        <end position="160"/>
    </location>
</feature>
<dbReference type="PROSITE" id="PS00217">
    <property type="entry name" value="SUGAR_TRANSPORT_2"/>
    <property type="match status" value="1"/>
</dbReference>
<name>A0A9Q1QI85_9CARY</name>
<feature type="domain" description="Major facilitator superfamily (MFS) profile" evidence="8">
    <location>
        <begin position="105"/>
        <end position="257"/>
    </location>
</feature>
<dbReference type="SUPFAM" id="SSF103473">
    <property type="entry name" value="MFS general substrate transporter"/>
    <property type="match status" value="1"/>
</dbReference>
<accession>A0A9Q1QI85</accession>
<comment type="similarity">
    <text evidence="2">Belongs to the major facilitator superfamily. Sugar transporter (TC 2.A.1.1) family.</text>
</comment>
<dbReference type="Proteomes" id="UP001153076">
    <property type="component" value="Unassembled WGS sequence"/>
</dbReference>
<dbReference type="PROSITE" id="PS50850">
    <property type="entry name" value="MFS"/>
    <property type="match status" value="1"/>
</dbReference>
<evidence type="ECO:0000256" key="4">
    <source>
        <dbReference type="ARBA" id="ARBA00022692"/>
    </source>
</evidence>
<evidence type="ECO:0000256" key="1">
    <source>
        <dbReference type="ARBA" id="ARBA00004141"/>
    </source>
</evidence>
<dbReference type="InterPro" id="IPR050360">
    <property type="entry name" value="MFS_Sugar_Transporters"/>
</dbReference>
<comment type="caution">
    <text evidence="9">The sequence shown here is derived from an EMBL/GenBank/DDBJ whole genome shotgun (WGS) entry which is preliminary data.</text>
</comment>
<keyword evidence="6 7" id="KW-0472">Membrane</keyword>
<evidence type="ECO:0000259" key="8">
    <source>
        <dbReference type="PROSITE" id="PS50850"/>
    </source>
</evidence>
<evidence type="ECO:0000313" key="10">
    <source>
        <dbReference type="Proteomes" id="UP001153076"/>
    </source>
</evidence>
<dbReference type="PANTHER" id="PTHR48022:SF2">
    <property type="entry name" value="PLASTIDIC GLUCOSE TRANSPORTER 4"/>
    <property type="match status" value="1"/>
</dbReference>
<proteinExistence type="inferred from homology"/>
<dbReference type="PANTHER" id="PTHR48022">
    <property type="entry name" value="PLASTIDIC GLUCOSE TRANSPORTER 4"/>
    <property type="match status" value="1"/>
</dbReference>
<dbReference type="PRINTS" id="PR00171">
    <property type="entry name" value="SUGRTRNSPORT"/>
</dbReference>
<dbReference type="InterPro" id="IPR036259">
    <property type="entry name" value="MFS_trans_sf"/>
</dbReference>
<evidence type="ECO:0000256" key="7">
    <source>
        <dbReference type="SAM" id="Phobius"/>
    </source>
</evidence>
<organism evidence="9 10">
    <name type="scientific">Carnegiea gigantea</name>
    <dbReference type="NCBI Taxonomy" id="171969"/>
    <lineage>
        <taxon>Eukaryota</taxon>
        <taxon>Viridiplantae</taxon>
        <taxon>Streptophyta</taxon>
        <taxon>Embryophyta</taxon>
        <taxon>Tracheophyta</taxon>
        <taxon>Spermatophyta</taxon>
        <taxon>Magnoliopsida</taxon>
        <taxon>eudicotyledons</taxon>
        <taxon>Gunneridae</taxon>
        <taxon>Pentapetalae</taxon>
        <taxon>Caryophyllales</taxon>
        <taxon>Cactineae</taxon>
        <taxon>Cactaceae</taxon>
        <taxon>Cactoideae</taxon>
        <taxon>Echinocereeae</taxon>
        <taxon>Carnegiea</taxon>
    </lineage>
</organism>
<dbReference type="AlphaFoldDB" id="A0A9Q1QI85"/>
<dbReference type="InterPro" id="IPR020846">
    <property type="entry name" value="MFS_dom"/>
</dbReference>
<sequence>MQASTYVVKGNLGFEVQNRKGVLSGLGGFRNSSPVLFSNLRFVNSNNEKAGSSKLSCGSAPLGIGCAKMTIDRVFKSSAKYRSVKAQASSGDLEDATPLKYQGKSSSSVFPYVAVACLGAILFGYHLGVVNGPLEYLSADLGWVVSILLAGATVGSFTGGSLADMFGRTKTFQLDAIPLAIGAYLCATAQSVQTMMIGRLLCGIGIGISSALVPLYISEISPTEIRGALGSVNQLFICVGILAALLAGLPLAGNPLW</sequence>
<evidence type="ECO:0000256" key="3">
    <source>
        <dbReference type="ARBA" id="ARBA00022448"/>
    </source>
</evidence>
<dbReference type="InterPro" id="IPR003663">
    <property type="entry name" value="Sugar/inositol_transpt"/>
</dbReference>
<evidence type="ECO:0000256" key="6">
    <source>
        <dbReference type="ARBA" id="ARBA00023136"/>
    </source>
</evidence>
<evidence type="ECO:0000313" key="9">
    <source>
        <dbReference type="EMBL" id="KAJ8442486.1"/>
    </source>
</evidence>
<feature type="transmembrane region" description="Helical" evidence="7">
    <location>
        <begin position="109"/>
        <end position="129"/>
    </location>
</feature>
<evidence type="ECO:0000256" key="2">
    <source>
        <dbReference type="ARBA" id="ARBA00010992"/>
    </source>
</evidence>
<comment type="subcellular location">
    <subcellularLocation>
        <location evidence="1">Membrane</location>
        <topology evidence="1">Multi-pass membrane protein</topology>
    </subcellularLocation>
</comment>
<dbReference type="GO" id="GO:0016020">
    <property type="term" value="C:membrane"/>
    <property type="evidence" value="ECO:0007669"/>
    <property type="project" value="UniProtKB-SubCell"/>
</dbReference>
<feature type="transmembrane region" description="Helical" evidence="7">
    <location>
        <begin position="229"/>
        <end position="252"/>
    </location>
</feature>
<dbReference type="Gene3D" id="1.20.1250.20">
    <property type="entry name" value="MFS general substrate transporter like domains"/>
    <property type="match status" value="1"/>
</dbReference>
<dbReference type="OrthoDB" id="1729248at2759"/>